<protein>
    <submittedName>
        <fullName evidence="3">Glycosyltransferase</fullName>
    </submittedName>
</protein>
<comment type="caution">
    <text evidence="3">The sequence shown here is derived from an EMBL/GenBank/DDBJ whole genome shotgun (WGS) entry which is preliminary data.</text>
</comment>
<dbReference type="AlphaFoldDB" id="A0A3L8PN51"/>
<reference evidence="3 4" key="1">
    <citation type="submission" date="2018-10" db="EMBL/GenBank/DDBJ databases">
        <title>Aeromicrobium sp. 9W16Y-2 whole genome shotgun sequence.</title>
        <authorList>
            <person name="Li F."/>
        </authorList>
    </citation>
    <scope>NUCLEOTIDE SEQUENCE [LARGE SCALE GENOMIC DNA]</scope>
    <source>
        <strain evidence="3 4">9W16Y-2</strain>
    </source>
</reference>
<gene>
    <name evidence="3" type="ORF">D9V41_05855</name>
</gene>
<accession>A0A3L8PN51</accession>
<dbReference type="PANTHER" id="PTHR12526:SF510">
    <property type="entry name" value="D-INOSITOL 3-PHOSPHATE GLYCOSYLTRANSFERASE"/>
    <property type="match status" value="1"/>
</dbReference>
<evidence type="ECO:0000313" key="4">
    <source>
        <dbReference type="Proteomes" id="UP000282515"/>
    </source>
</evidence>
<name>A0A3L8PN51_9ACTN</name>
<dbReference type="Pfam" id="PF13692">
    <property type="entry name" value="Glyco_trans_1_4"/>
    <property type="match status" value="1"/>
</dbReference>
<dbReference type="EMBL" id="RDBF01000003">
    <property type="protein sequence ID" value="RLV56730.1"/>
    <property type="molecule type" value="Genomic_DNA"/>
</dbReference>
<dbReference type="OrthoDB" id="9790710at2"/>
<keyword evidence="4" id="KW-1185">Reference proteome</keyword>
<sequence length="363" mass="39178">MLGFGTYERAKHPRVGIILDGLRQRGHDVKEANRPLGLSTAERVTMLQQPWRLPLLVLRLLARWTSLAVAARRTARSHRPDVVIVGYLGHFDVVLARLVFPRTPIVLDHLIFAADTAQDRGARGLRVRLLGLLDRLALACSDLAVVDTEEHHALLPRRTRGLVVPVGATHEWYAAGRSASRGGTSPSVVFFGLFTPLQGAPIIAEALRSARERLPELRVTMVGTGQDYAEARRILADDDTVTWMDWVNPADLPRLVAEHDVCLGIFGDSHKARRVVPNKVYEGLAAGCAVITSDTPPQRRALGDAGVLVPPADAEALADALFSLTADPKALARACAASGARAAGFSAERAVEPLESALKSLVA</sequence>
<dbReference type="Gene3D" id="3.40.50.2000">
    <property type="entry name" value="Glycogen Phosphorylase B"/>
    <property type="match status" value="2"/>
</dbReference>
<organism evidence="3 4">
    <name type="scientific">Aeromicrobium phragmitis</name>
    <dbReference type="NCBI Taxonomy" id="2478914"/>
    <lineage>
        <taxon>Bacteria</taxon>
        <taxon>Bacillati</taxon>
        <taxon>Actinomycetota</taxon>
        <taxon>Actinomycetes</taxon>
        <taxon>Propionibacteriales</taxon>
        <taxon>Nocardioidaceae</taxon>
        <taxon>Aeromicrobium</taxon>
    </lineage>
</organism>
<evidence type="ECO:0000256" key="1">
    <source>
        <dbReference type="ARBA" id="ARBA00022676"/>
    </source>
</evidence>
<evidence type="ECO:0000313" key="3">
    <source>
        <dbReference type="EMBL" id="RLV56730.1"/>
    </source>
</evidence>
<dbReference type="Proteomes" id="UP000282515">
    <property type="component" value="Unassembled WGS sequence"/>
</dbReference>
<dbReference type="GO" id="GO:0016757">
    <property type="term" value="F:glycosyltransferase activity"/>
    <property type="evidence" value="ECO:0007669"/>
    <property type="project" value="UniProtKB-KW"/>
</dbReference>
<evidence type="ECO:0000256" key="2">
    <source>
        <dbReference type="ARBA" id="ARBA00022679"/>
    </source>
</evidence>
<proteinExistence type="predicted"/>
<dbReference type="PANTHER" id="PTHR12526">
    <property type="entry name" value="GLYCOSYLTRANSFERASE"/>
    <property type="match status" value="1"/>
</dbReference>
<keyword evidence="1" id="KW-0328">Glycosyltransferase</keyword>
<dbReference type="SUPFAM" id="SSF53756">
    <property type="entry name" value="UDP-Glycosyltransferase/glycogen phosphorylase"/>
    <property type="match status" value="1"/>
</dbReference>
<keyword evidence="2 3" id="KW-0808">Transferase</keyword>